<keyword evidence="4" id="KW-0677">Repeat</keyword>
<evidence type="ECO:0000256" key="2">
    <source>
        <dbReference type="ARBA" id="ARBA00022448"/>
    </source>
</evidence>
<reference evidence="11" key="1">
    <citation type="journal article" date="2021" name="Mol. Ecol. Resour.">
        <title>Apolygus lucorum genome provides insights into omnivorousness and mesophyll feeding.</title>
        <authorList>
            <person name="Liu Y."/>
            <person name="Liu H."/>
            <person name="Wang H."/>
            <person name="Huang T."/>
            <person name="Liu B."/>
            <person name="Yang B."/>
            <person name="Yin L."/>
            <person name="Li B."/>
            <person name="Zhang Y."/>
            <person name="Zhang S."/>
            <person name="Jiang F."/>
            <person name="Zhang X."/>
            <person name="Ren Y."/>
            <person name="Wang B."/>
            <person name="Wang S."/>
            <person name="Lu Y."/>
            <person name="Wu K."/>
            <person name="Fan W."/>
            <person name="Wang G."/>
        </authorList>
    </citation>
    <scope>NUCLEOTIDE SEQUENCE</scope>
    <source>
        <strain evidence="11">12Hb</strain>
    </source>
</reference>
<accession>A0A6A4J631</accession>
<dbReference type="Proteomes" id="UP000466442">
    <property type="component" value="Unassembled WGS sequence"/>
</dbReference>
<dbReference type="GO" id="GO:0005886">
    <property type="term" value="C:plasma membrane"/>
    <property type="evidence" value="ECO:0007669"/>
    <property type="project" value="TreeGrafter"/>
</dbReference>
<proteinExistence type="predicted"/>
<evidence type="ECO:0000256" key="1">
    <source>
        <dbReference type="ARBA" id="ARBA00004141"/>
    </source>
</evidence>
<feature type="domain" description="Transient receptor ion channel" evidence="10">
    <location>
        <begin position="174"/>
        <end position="237"/>
    </location>
</feature>
<keyword evidence="3" id="KW-0812">Transmembrane</keyword>
<keyword evidence="2" id="KW-0813">Transport</keyword>
<dbReference type="SMART" id="SM01420">
    <property type="entry name" value="TRP_2"/>
    <property type="match status" value="1"/>
</dbReference>
<dbReference type="SMART" id="SM00248">
    <property type="entry name" value="ANK"/>
    <property type="match status" value="2"/>
</dbReference>
<dbReference type="PROSITE" id="PS50088">
    <property type="entry name" value="ANK_REPEAT"/>
    <property type="match status" value="1"/>
</dbReference>
<dbReference type="OrthoDB" id="2373987at2759"/>
<name>A0A6A4J631_APOLU</name>
<evidence type="ECO:0000313" key="11">
    <source>
        <dbReference type="EMBL" id="KAF6199021.1"/>
    </source>
</evidence>
<keyword evidence="6" id="KW-0040">ANK repeat</keyword>
<dbReference type="Pfam" id="PF08344">
    <property type="entry name" value="TRP_2"/>
    <property type="match status" value="1"/>
</dbReference>
<dbReference type="Gene3D" id="1.25.40.20">
    <property type="entry name" value="Ankyrin repeat-containing domain"/>
    <property type="match status" value="1"/>
</dbReference>
<evidence type="ECO:0000256" key="7">
    <source>
        <dbReference type="ARBA" id="ARBA00023065"/>
    </source>
</evidence>
<dbReference type="PROSITE" id="PS50297">
    <property type="entry name" value="ANK_REP_REGION"/>
    <property type="match status" value="1"/>
</dbReference>
<keyword evidence="5" id="KW-1133">Transmembrane helix</keyword>
<evidence type="ECO:0000256" key="5">
    <source>
        <dbReference type="ARBA" id="ARBA00022989"/>
    </source>
</evidence>
<dbReference type="GO" id="GO:0015279">
    <property type="term" value="F:store-operated calcium channel activity"/>
    <property type="evidence" value="ECO:0007669"/>
    <property type="project" value="TreeGrafter"/>
</dbReference>
<evidence type="ECO:0000259" key="10">
    <source>
        <dbReference type="SMART" id="SM01420"/>
    </source>
</evidence>
<dbReference type="GO" id="GO:0070679">
    <property type="term" value="F:inositol 1,4,5 trisphosphate binding"/>
    <property type="evidence" value="ECO:0007669"/>
    <property type="project" value="TreeGrafter"/>
</dbReference>
<evidence type="ECO:0000256" key="9">
    <source>
        <dbReference type="ARBA" id="ARBA00023303"/>
    </source>
</evidence>
<dbReference type="Pfam" id="PF00520">
    <property type="entry name" value="Ion_trans"/>
    <property type="match status" value="1"/>
</dbReference>
<dbReference type="InterPro" id="IPR036770">
    <property type="entry name" value="Ankyrin_rpt-contain_sf"/>
</dbReference>
<evidence type="ECO:0000313" key="12">
    <source>
        <dbReference type="Proteomes" id="UP000466442"/>
    </source>
</evidence>
<dbReference type="PANTHER" id="PTHR10117:SF54">
    <property type="entry name" value="TRANSIENT RECEPTOR POTENTIAL-GAMMA PROTEIN"/>
    <property type="match status" value="1"/>
</dbReference>
<keyword evidence="12" id="KW-1185">Reference proteome</keyword>
<dbReference type="GO" id="GO:0051480">
    <property type="term" value="P:regulation of cytosolic calcium ion concentration"/>
    <property type="evidence" value="ECO:0007669"/>
    <property type="project" value="TreeGrafter"/>
</dbReference>
<evidence type="ECO:0000256" key="6">
    <source>
        <dbReference type="ARBA" id="ARBA00023043"/>
    </source>
</evidence>
<dbReference type="AlphaFoldDB" id="A0A6A4J631"/>
<keyword evidence="7" id="KW-0406">Ion transport</keyword>
<gene>
    <name evidence="11" type="ORF">GE061_007044</name>
</gene>
<evidence type="ECO:0000256" key="4">
    <source>
        <dbReference type="ARBA" id="ARBA00022737"/>
    </source>
</evidence>
<dbReference type="InterPro" id="IPR002153">
    <property type="entry name" value="TRPC_channel"/>
</dbReference>
<comment type="subcellular location">
    <subcellularLocation>
        <location evidence="1">Membrane</location>
        <topology evidence="1">Multi-pass membrane protein</topology>
    </subcellularLocation>
</comment>
<dbReference type="EMBL" id="WIXP02000015">
    <property type="protein sequence ID" value="KAF6199021.1"/>
    <property type="molecule type" value="Genomic_DNA"/>
</dbReference>
<evidence type="ECO:0000256" key="8">
    <source>
        <dbReference type="ARBA" id="ARBA00023136"/>
    </source>
</evidence>
<organism evidence="11 12">
    <name type="scientific">Apolygus lucorum</name>
    <name type="common">Small green plant bug</name>
    <name type="synonym">Lygocoris lucorum</name>
    <dbReference type="NCBI Taxonomy" id="248454"/>
    <lineage>
        <taxon>Eukaryota</taxon>
        <taxon>Metazoa</taxon>
        <taxon>Ecdysozoa</taxon>
        <taxon>Arthropoda</taxon>
        <taxon>Hexapoda</taxon>
        <taxon>Insecta</taxon>
        <taxon>Pterygota</taxon>
        <taxon>Neoptera</taxon>
        <taxon>Paraneoptera</taxon>
        <taxon>Hemiptera</taxon>
        <taxon>Heteroptera</taxon>
        <taxon>Panheteroptera</taxon>
        <taxon>Cimicomorpha</taxon>
        <taxon>Miridae</taxon>
        <taxon>Mirini</taxon>
        <taxon>Apolygus</taxon>
    </lineage>
</organism>
<dbReference type="GO" id="GO:0034703">
    <property type="term" value="C:cation channel complex"/>
    <property type="evidence" value="ECO:0007669"/>
    <property type="project" value="TreeGrafter"/>
</dbReference>
<keyword evidence="9" id="KW-0407">Ion channel</keyword>
<keyword evidence="8" id="KW-0472">Membrane</keyword>
<dbReference type="InterPro" id="IPR002110">
    <property type="entry name" value="Ankyrin_rpt"/>
</dbReference>
<dbReference type="Pfam" id="PF12796">
    <property type="entry name" value="Ank_2"/>
    <property type="match status" value="1"/>
</dbReference>
<comment type="caution">
    <text evidence="11">The sequence shown here is derived from an EMBL/GenBank/DDBJ whole genome shotgun (WGS) entry which is preliminary data.</text>
</comment>
<dbReference type="PANTHER" id="PTHR10117">
    <property type="entry name" value="TRANSIENT RECEPTOR POTENTIAL CHANNEL"/>
    <property type="match status" value="1"/>
</dbReference>
<dbReference type="SUPFAM" id="SSF48403">
    <property type="entry name" value="Ankyrin repeat"/>
    <property type="match status" value="1"/>
</dbReference>
<dbReference type="InterPro" id="IPR005821">
    <property type="entry name" value="Ion_trans_dom"/>
</dbReference>
<protein>
    <recommendedName>
        <fullName evidence="10">Transient receptor ion channel domain-containing protein</fullName>
    </recommendedName>
</protein>
<evidence type="ECO:0000256" key="3">
    <source>
        <dbReference type="ARBA" id="ARBA00022692"/>
    </source>
</evidence>
<sequence length="738" mass="85775">MSEVDEEELEEVSCELFQKPLSCAPRSLSCVEEDFFMLVSEGKVWNVKRLVHCHTKGCGSVGFDVNCVNFEYSNAMSIAVENGNVEMVKYLFKLTSASKYCTLLKAIHIGDVEMVVFLCEKMRADCDVSQQGEDQDFLENLSPLVVAAMNGHFEIIGYLIERGHSINEPHNPECFCEKCHQTLRYSDPLELAIRTWRTYSAMSNPSYFVYITCDPIHYAFKIHRRLIKLSRIESSFNQRYEELARKIREFAACFAGQCKCLREMELILKKRNTPKEKLTKVYQGEYPRLLMAIDYDQVEFVCNPKVQIALQQKFFGTFEDFAYFSNTTKFFYPFVRILTIPTSYFSFLLHPTSKTATFYASPVNRMLHFMASYVIFLFMLFFESRRDKSVSRKCLVTSFWGKAIFAYFCGWFGGVVSVFINMRPGRFFHDKWNLYDVVTLTMFGLTMAFGIASVVHSKMPCIPGVDRKYWASLDPQLMAEGCFVVANILAYMKLLNFLEVHKVIGPAVVALFHIMKAVLKYAVVSACVLLVYSTAFSNFYSYYSGMSYVDRSANETSFQEESFIDWISSFKTFFWIISRRTEVPAADVIVQNNIVRHLFTQTIGYIALGSFTLIMIGLLMNILVVSMTQTFPSKPYDLQKSWIYARSTIYLYFMHFPVMPPPFNLLPQFYTVRYLREKSYFEKRCKEEDLCDYIKLMNILAERYFNTMKNRGDEKCTSKRHFKTKTRIIAPKTRCRSI</sequence>
<dbReference type="InterPro" id="IPR013555">
    <property type="entry name" value="TRP_dom"/>
</dbReference>